<dbReference type="AlphaFoldDB" id="A0A382M9W2"/>
<protein>
    <recommendedName>
        <fullName evidence="7">30S ribosomal protein S17</fullName>
    </recommendedName>
</protein>
<dbReference type="NCBIfam" id="TIGR03635">
    <property type="entry name" value="uS17_bact"/>
    <property type="match status" value="1"/>
</dbReference>
<evidence type="ECO:0000256" key="2">
    <source>
        <dbReference type="ARBA" id="ARBA00022730"/>
    </source>
</evidence>
<evidence type="ECO:0000313" key="6">
    <source>
        <dbReference type="EMBL" id="SVC45450.1"/>
    </source>
</evidence>
<dbReference type="GO" id="GO:0003735">
    <property type="term" value="F:structural constituent of ribosome"/>
    <property type="evidence" value="ECO:0007669"/>
    <property type="project" value="InterPro"/>
</dbReference>
<name>A0A382M9W2_9ZZZZ</name>
<keyword evidence="3" id="KW-0694">RNA-binding</keyword>
<keyword evidence="2" id="KW-0699">rRNA-binding</keyword>
<reference evidence="6" key="1">
    <citation type="submission" date="2018-05" db="EMBL/GenBank/DDBJ databases">
        <authorList>
            <person name="Lanie J.A."/>
            <person name="Ng W.-L."/>
            <person name="Kazmierczak K.M."/>
            <person name="Andrzejewski T.M."/>
            <person name="Davidsen T.M."/>
            <person name="Wayne K.J."/>
            <person name="Tettelin H."/>
            <person name="Glass J.I."/>
            <person name="Rusch D."/>
            <person name="Podicherti R."/>
            <person name="Tsui H.-C.T."/>
            <person name="Winkler M.E."/>
        </authorList>
    </citation>
    <scope>NUCLEOTIDE SEQUENCE</scope>
</reference>
<evidence type="ECO:0000256" key="3">
    <source>
        <dbReference type="ARBA" id="ARBA00022884"/>
    </source>
</evidence>
<dbReference type="PANTHER" id="PTHR10744:SF1">
    <property type="entry name" value="SMALL RIBOSOMAL SUBUNIT PROTEIN US17M"/>
    <property type="match status" value="1"/>
</dbReference>
<dbReference type="GO" id="GO:0019843">
    <property type="term" value="F:rRNA binding"/>
    <property type="evidence" value="ECO:0007669"/>
    <property type="project" value="UniProtKB-KW"/>
</dbReference>
<dbReference type="Pfam" id="PF00366">
    <property type="entry name" value="Ribosomal_S17"/>
    <property type="match status" value="1"/>
</dbReference>
<gene>
    <name evidence="6" type="ORF">METZ01_LOCUS298304</name>
</gene>
<dbReference type="InterPro" id="IPR000266">
    <property type="entry name" value="Ribosomal_uS17"/>
</dbReference>
<evidence type="ECO:0008006" key="7">
    <source>
        <dbReference type="Google" id="ProtNLM"/>
    </source>
</evidence>
<keyword evidence="5" id="KW-0687">Ribonucleoprotein</keyword>
<dbReference type="Gene3D" id="2.40.50.140">
    <property type="entry name" value="Nucleic acid-binding proteins"/>
    <property type="match status" value="1"/>
</dbReference>
<evidence type="ECO:0000256" key="4">
    <source>
        <dbReference type="ARBA" id="ARBA00022980"/>
    </source>
</evidence>
<comment type="similarity">
    <text evidence="1">Belongs to the universal ribosomal protein uS17 family.</text>
</comment>
<dbReference type="PANTHER" id="PTHR10744">
    <property type="entry name" value="40S RIBOSOMAL PROTEIN S11 FAMILY MEMBER"/>
    <property type="match status" value="1"/>
</dbReference>
<dbReference type="InterPro" id="IPR012340">
    <property type="entry name" value="NA-bd_OB-fold"/>
</dbReference>
<accession>A0A382M9W2</accession>
<dbReference type="CDD" id="cd00364">
    <property type="entry name" value="Ribosomal_uS17"/>
    <property type="match status" value="1"/>
</dbReference>
<keyword evidence="4" id="KW-0689">Ribosomal protein</keyword>
<dbReference type="EMBL" id="UINC01092127">
    <property type="protein sequence ID" value="SVC45450.1"/>
    <property type="molecule type" value="Genomic_DNA"/>
</dbReference>
<dbReference type="GO" id="GO:0022627">
    <property type="term" value="C:cytosolic small ribosomal subunit"/>
    <property type="evidence" value="ECO:0007669"/>
    <property type="project" value="TreeGrafter"/>
</dbReference>
<dbReference type="NCBIfam" id="NF004123">
    <property type="entry name" value="PRK05610.1"/>
    <property type="match status" value="1"/>
</dbReference>
<organism evidence="6">
    <name type="scientific">marine metagenome</name>
    <dbReference type="NCBI Taxonomy" id="408172"/>
    <lineage>
        <taxon>unclassified sequences</taxon>
        <taxon>metagenomes</taxon>
        <taxon>ecological metagenomes</taxon>
    </lineage>
</organism>
<dbReference type="HAMAP" id="MF_01345_B">
    <property type="entry name" value="Ribosomal_uS17_B"/>
    <property type="match status" value="1"/>
</dbReference>
<sequence>MAQNDGFGGRLIEGRVIKAGSEKTRVVAIESRTAHRLYGRQIARTTKAVTHDEGNQSAVGDLVRIRECRPMSKTKRWRLVEVVARATE</sequence>
<evidence type="ECO:0000256" key="5">
    <source>
        <dbReference type="ARBA" id="ARBA00023274"/>
    </source>
</evidence>
<dbReference type="GO" id="GO:0006412">
    <property type="term" value="P:translation"/>
    <property type="evidence" value="ECO:0007669"/>
    <property type="project" value="InterPro"/>
</dbReference>
<evidence type="ECO:0000256" key="1">
    <source>
        <dbReference type="ARBA" id="ARBA00010254"/>
    </source>
</evidence>
<dbReference type="SUPFAM" id="SSF50249">
    <property type="entry name" value="Nucleic acid-binding proteins"/>
    <property type="match status" value="1"/>
</dbReference>
<proteinExistence type="inferred from homology"/>
<dbReference type="PRINTS" id="PR00973">
    <property type="entry name" value="RIBOSOMALS17"/>
</dbReference>
<dbReference type="InterPro" id="IPR019984">
    <property type="entry name" value="Ribosomal_uS17_bact/chlr"/>
</dbReference>